<feature type="transmembrane region" description="Helical" evidence="1">
    <location>
        <begin position="12"/>
        <end position="34"/>
    </location>
</feature>
<name>A0A4Q2SSI8_9ACTN</name>
<sequence length="192" mass="20216">MTSSVSRHLPPGLTLPSLALRALLLVLPCAALALALPERPHVVVVVLVVLCSALWARVPDHLAGAVSLALVVAWWTVHDVLDWRILVVGVLLLAAHVVATLLSYGPDALAVDPRLARLWLARGLLALVPLPVTWLALRGLDADLAPPWLWMTAAVATGLLLAVTSRLMQAEGHDGLLSDVGRAARTSGPGAQ</sequence>
<proteinExistence type="predicted"/>
<reference evidence="2 3" key="1">
    <citation type="submission" date="2019-01" db="EMBL/GenBank/DDBJ databases">
        <title>Novel species of Nocardioides.</title>
        <authorList>
            <person name="Liu Q."/>
            <person name="X Y.-H."/>
        </authorList>
    </citation>
    <scope>NUCLEOTIDE SEQUENCE [LARGE SCALE GENOMIC DNA]</scope>
    <source>
        <strain evidence="2 3">HLT2-9</strain>
    </source>
</reference>
<accession>A0A4Q2SSI8</accession>
<comment type="caution">
    <text evidence="2">The sequence shown here is derived from an EMBL/GenBank/DDBJ whole genome shotgun (WGS) entry which is preliminary data.</text>
</comment>
<feature type="transmembrane region" description="Helical" evidence="1">
    <location>
        <begin position="148"/>
        <end position="168"/>
    </location>
</feature>
<keyword evidence="1" id="KW-0472">Membrane</keyword>
<protein>
    <submittedName>
        <fullName evidence="2">Uncharacterized protein</fullName>
    </submittedName>
</protein>
<organism evidence="2 3">
    <name type="scientific">Nocardioides zhouii</name>
    <dbReference type="NCBI Taxonomy" id="1168729"/>
    <lineage>
        <taxon>Bacteria</taxon>
        <taxon>Bacillati</taxon>
        <taxon>Actinomycetota</taxon>
        <taxon>Actinomycetes</taxon>
        <taxon>Propionibacteriales</taxon>
        <taxon>Nocardioidaceae</taxon>
        <taxon>Nocardioides</taxon>
    </lineage>
</organism>
<feature type="transmembrane region" description="Helical" evidence="1">
    <location>
        <begin position="116"/>
        <end position="136"/>
    </location>
</feature>
<gene>
    <name evidence="2" type="ORF">EUA94_15165</name>
</gene>
<keyword evidence="3" id="KW-1185">Reference proteome</keyword>
<dbReference type="Proteomes" id="UP000291101">
    <property type="component" value="Unassembled WGS sequence"/>
</dbReference>
<keyword evidence="1" id="KW-0812">Transmembrane</keyword>
<feature type="transmembrane region" description="Helical" evidence="1">
    <location>
        <begin position="40"/>
        <end position="56"/>
    </location>
</feature>
<dbReference type="EMBL" id="SDWV01000016">
    <property type="protein sequence ID" value="RYC07228.1"/>
    <property type="molecule type" value="Genomic_DNA"/>
</dbReference>
<evidence type="ECO:0000313" key="2">
    <source>
        <dbReference type="EMBL" id="RYC07228.1"/>
    </source>
</evidence>
<keyword evidence="1" id="KW-1133">Transmembrane helix</keyword>
<dbReference type="AlphaFoldDB" id="A0A4Q2SSI8"/>
<dbReference type="RefSeq" id="WP_129427731.1">
    <property type="nucleotide sequence ID" value="NZ_SDWV01000016.1"/>
</dbReference>
<feature type="transmembrane region" description="Helical" evidence="1">
    <location>
        <begin position="83"/>
        <end position="104"/>
    </location>
</feature>
<evidence type="ECO:0000256" key="1">
    <source>
        <dbReference type="SAM" id="Phobius"/>
    </source>
</evidence>
<evidence type="ECO:0000313" key="3">
    <source>
        <dbReference type="Proteomes" id="UP000291101"/>
    </source>
</evidence>